<feature type="region of interest" description="Disordered" evidence="1">
    <location>
        <begin position="72"/>
        <end position="109"/>
    </location>
</feature>
<proteinExistence type="predicted"/>
<feature type="compositionally biased region" description="Low complexity" evidence="1">
    <location>
        <begin position="98"/>
        <end position="109"/>
    </location>
</feature>
<organism evidence="2 3">
    <name type="scientific">Canna indica</name>
    <name type="common">Indian-shot</name>
    <dbReference type="NCBI Taxonomy" id="4628"/>
    <lineage>
        <taxon>Eukaryota</taxon>
        <taxon>Viridiplantae</taxon>
        <taxon>Streptophyta</taxon>
        <taxon>Embryophyta</taxon>
        <taxon>Tracheophyta</taxon>
        <taxon>Spermatophyta</taxon>
        <taxon>Magnoliopsida</taxon>
        <taxon>Liliopsida</taxon>
        <taxon>Zingiberales</taxon>
        <taxon>Cannaceae</taxon>
        <taxon>Canna</taxon>
    </lineage>
</organism>
<protein>
    <submittedName>
        <fullName evidence="2">Uncharacterized protein</fullName>
    </submittedName>
</protein>
<feature type="compositionally biased region" description="Low complexity" evidence="1">
    <location>
        <begin position="22"/>
        <end position="34"/>
    </location>
</feature>
<dbReference type="PANTHER" id="PTHR35132:SF1">
    <property type="entry name" value="SERINE_ARGININE REPETITIVE MATRIX-LIKE PROTEIN"/>
    <property type="match status" value="1"/>
</dbReference>
<keyword evidence="3" id="KW-1185">Reference proteome</keyword>
<feature type="compositionally biased region" description="Pro residues" evidence="1">
    <location>
        <begin position="81"/>
        <end position="97"/>
    </location>
</feature>
<dbReference type="Proteomes" id="UP001327560">
    <property type="component" value="Chromosome 3"/>
</dbReference>
<dbReference type="AlphaFoldDB" id="A0AAQ3K5K0"/>
<evidence type="ECO:0000256" key="1">
    <source>
        <dbReference type="SAM" id="MobiDB-lite"/>
    </source>
</evidence>
<evidence type="ECO:0000313" key="2">
    <source>
        <dbReference type="EMBL" id="WOL01385.1"/>
    </source>
</evidence>
<name>A0AAQ3K5K0_9LILI</name>
<evidence type="ECO:0000313" key="3">
    <source>
        <dbReference type="Proteomes" id="UP001327560"/>
    </source>
</evidence>
<accession>A0AAQ3K5K0</accession>
<feature type="region of interest" description="Disordered" evidence="1">
    <location>
        <begin position="1"/>
        <end position="34"/>
    </location>
</feature>
<gene>
    <name evidence="2" type="ORF">Cni_G10101</name>
</gene>
<dbReference type="EMBL" id="CP136892">
    <property type="protein sequence ID" value="WOL01385.1"/>
    <property type="molecule type" value="Genomic_DNA"/>
</dbReference>
<reference evidence="2 3" key="1">
    <citation type="submission" date="2023-10" db="EMBL/GenBank/DDBJ databases">
        <title>Chromosome-scale genome assembly provides insights into flower coloration mechanisms of Canna indica.</title>
        <authorList>
            <person name="Li C."/>
        </authorList>
    </citation>
    <scope>NUCLEOTIDE SEQUENCE [LARGE SCALE GENOMIC DNA]</scope>
    <source>
        <tissue evidence="2">Flower</tissue>
    </source>
</reference>
<dbReference type="PANTHER" id="PTHR35132">
    <property type="entry name" value="SERINE/ARGININE REPETITIVE MATRIX-LIKE PROTEIN"/>
    <property type="match status" value="1"/>
</dbReference>
<sequence length="275" mass="29536">MPRCGTHGVSSSRNPKEERNSWRSSSRRASPSPEFEFCIAPEPKLLTADELFANGLLLPLHLLHLRHSSHTSTLPCETEPAPQPHSTPEPMPPPRAAPPRARTSASCSSASGSRWWKDIFKLGDKKSANEKERRSGGRGVELVIWPFSRSRSAGSAATAAGRTVYGRKAISAPCSRSNSRGEFYKSAATAAAGRRRWAASPGRAGGVHVGRSCQLWQIRPGSKGVEPAVRRRPEQRGKVTISAKDSGGGVGVKVHNLSANACIGYRCHVACKGES</sequence>